<comment type="caution">
    <text evidence="8">The sequence shown here is derived from an EMBL/GenBank/DDBJ whole genome shotgun (WGS) entry which is preliminary data.</text>
</comment>
<keyword evidence="9" id="KW-1185">Reference proteome</keyword>
<feature type="region of interest" description="Disordered" evidence="7">
    <location>
        <begin position="242"/>
        <end position="287"/>
    </location>
</feature>
<feature type="compositionally biased region" description="Acidic residues" evidence="7">
    <location>
        <begin position="62"/>
        <end position="78"/>
    </location>
</feature>
<protein>
    <submittedName>
        <fullName evidence="8">Uncharacterized protein</fullName>
    </submittedName>
</protein>
<comment type="subcellular location">
    <subcellularLocation>
        <location evidence="1">Nucleus</location>
    </subcellularLocation>
</comment>
<dbReference type="AlphaFoldDB" id="A0A813WES1"/>
<dbReference type="Pfam" id="PF08598">
    <property type="entry name" value="Sds3"/>
    <property type="match status" value="1"/>
</dbReference>
<evidence type="ECO:0000256" key="6">
    <source>
        <dbReference type="SAM" id="Coils"/>
    </source>
</evidence>
<keyword evidence="6" id="KW-0175">Coiled coil</keyword>
<organism evidence="8 9">
    <name type="scientific">Brachionus calyciflorus</name>
    <dbReference type="NCBI Taxonomy" id="104777"/>
    <lineage>
        <taxon>Eukaryota</taxon>
        <taxon>Metazoa</taxon>
        <taxon>Spiralia</taxon>
        <taxon>Gnathifera</taxon>
        <taxon>Rotifera</taxon>
        <taxon>Eurotatoria</taxon>
        <taxon>Monogononta</taxon>
        <taxon>Pseudotrocha</taxon>
        <taxon>Ploima</taxon>
        <taxon>Brachionidae</taxon>
        <taxon>Brachionus</taxon>
    </lineage>
</organism>
<sequence length="325" mass="38150">MFYNFIYYNQIEEQGLFYCAAPGVGPVPVLHSFMLEYGYELVITVVKMTSTQVNSDLKDNMDDSESVNSDESEEAIEVDEDEYDRRRATIQSDMKELEMLFTKLKEALISEKQILIDQKLKEIEEETAEEFTVPFQKLKQNMEVRINLAELLKDFKCKNIEHTYQYEEISIKKSLENDKQNVYDKYVSRLENEIREIEEKRRNFLLDYNLLELSMKDSFGDQPYENIKLEVDVNFHDYSDKKNLNNGSNSIDNNNEQHSPEEPTKKTKKSKKSPKTTHNNSNRSSSSPVVFHGSPFIVYSLQDYDILEDWSIIKMHTNINKLTSK</sequence>
<dbReference type="OrthoDB" id="20886at2759"/>
<feature type="region of interest" description="Disordered" evidence="7">
    <location>
        <begin position="55"/>
        <end position="78"/>
    </location>
</feature>
<reference evidence="8" key="1">
    <citation type="submission" date="2021-02" db="EMBL/GenBank/DDBJ databases">
        <authorList>
            <person name="Nowell W R."/>
        </authorList>
    </citation>
    <scope>NUCLEOTIDE SEQUENCE</scope>
    <source>
        <strain evidence="8">Ploen Becks lab</strain>
    </source>
</reference>
<keyword evidence="4" id="KW-0804">Transcription</keyword>
<feature type="compositionally biased region" description="Low complexity" evidence="7">
    <location>
        <begin position="244"/>
        <end position="254"/>
    </location>
</feature>
<dbReference type="PANTHER" id="PTHR21964">
    <property type="entry name" value="BREAST CANCER METASTASIS-SUPPRESSOR 1"/>
    <property type="match status" value="1"/>
</dbReference>
<evidence type="ECO:0000256" key="3">
    <source>
        <dbReference type="ARBA" id="ARBA00023015"/>
    </source>
</evidence>
<name>A0A813WES1_9BILA</name>
<keyword evidence="2" id="KW-0678">Repressor</keyword>
<evidence type="ECO:0000256" key="5">
    <source>
        <dbReference type="ARBA" id="ARBA00023242"/>
    </source>
</evidence>
<evidence type="ECO:0000256" key="4">
    <source>
        <dbReference type="ARBA" id="ARBA00023163"/>
    </source>
</evidence>
<evidence type="ECO:0000256" key="1">
    <source>
        <dbReference type="ARBA" id="ARBA00004123"/>
    </source>
</evidence>
<dbReference type="GO" id="GO:0010468">
    <property type="term" value="P:regulation of gene expression"/>
    <property type="evidence" value="ECO:0007669"/>
    <property type="project" value="UniProtKB-ARBA"/>
</dbReference>
<feature type="compositionally biased region" description="Low complexity" evidence="7">
    <location>
        <begin position="276"/>
        <end position="287"/>
    </location>
</feature>
<dbReference type="Gene3D" id="1.20.5.1500">
    <property type="match status" value="1"/>
</dbReference>
<keyword evidence="5" id="KW-0539">Nucleus</keyword>
<evidence type="ECO:0000313" key="8">
    <source>
        <dbReference type="EMBL" id="CAF0852422.1"/>
    </source>
</evidence>
<feature type="coiled-coil region" evidence="6">
    <location>
        <begin position="180"/>
        <end position="207"/>
    </location>
</feature>
<evidence type="ECO:0000256" key="2">
    <source>
        <dbReference type="ARBA" id="ARBA00022491"/>
    </source>
</evidence>
<proteinExistence type="predicted"/>
<evidence type="ECO:0000313" key="9">
    <source>
        <dbReference type="Proteomes" id="UP000663879"/>
    </source>
</evidence>
<accession>A0A813WES1</accession>
<dbReference type="GO" id="GO:0005654">
    <property type="term" value="C:nucleoplasm"/>
    <property type="evidence" value="ECO:0007669"/>
    <property type="project" value="UniProtKB-ARBA"/>
</dbReference>
<dbReference type="EMBL" id="CAJNOC010001296">
    <property type="protein sequence ID" value="CAF0852422.1"/>
    <property type="molecule type" value="Genomic_DNA"/>
</dbReference>
<dbReference type="SMART" id="SM01401">
    <property type="entry name" value="Sds3"/>
    <property type="match status" value="1"/>
</dbReference>
<dbReference type="Proteomes" id="UP000663879">
    <property type="component" value="Unassembled WGS sequence"/>
</dbReference>
<keyword evidence="3" id="KW-0805">Transcription regulation</keyword>
<gene>
    <name evidence="8" type="ORF">OXX778_LOCUS9017</name>
</gene>
<dbReference type="InterPro" id="IPR013907">
    <property type="entry name" value="Sds3"/>
</dbReference>
<evidence type="ECO:0000256" key="7">
    <source>
        <dbReference type="SAM" id="MobiDB-lite"/>
    </source>
</evidence>
<feature type="compositionally biased region" description="Basic residues" evidence="7">
    <location>
        <begin position="266"/>
        <end position="275"/>
    </location>
</feature>